<feature type="transmembrane region" description="Helical" evidence="5">
    <location>
        <begin position="195"/>
        <end position="214"/>
    </location>
</feature>
<dbReference type="Proteomes" id="UP000824265">
    <property type="component" value="Unassembled WGS sequence"/>
</dbReference>
<comment type="subcellular location">
    <subcellularLocation>
        <location evidence="1">Membrane</location>
        <topology evidence="1">Multi-pass membrane protein</topology>
    </subcellularLocation>
</comment>
<keyword evidence="3 5" id="KW-1133">Transmembrane helix</keyword>
<sequence>MIEASGKNSFQDDKTTTEEIMSRLIRKSRETESAALSVKKFFQQVIHYILCLYILLILGVLPFYQEEGYSHIGTDKSTFFNQVSVMAGRLLFPLLLCYLAASLIECLQRGRAKKNETEQEGEGLWKGLKKSLSLTDGFALLYGIVLLVSYACSRYRDTALWGEDWWFMGLYPQLALLCIYFFLSRLWNPRKELFFLVFPVSGVVFLLGFLNRFGIYPLDMQVKNVQFISTIGNINWYCGYLVSVFFGGVFLLWQQAAQKPWQRALFGAYVAAGFATLATQGSSSGIVSLAAVVLVLLWLSAPKGERMQQLWLILLLFSAVCLIIFCIRRIFPESMTYSDTVSELLTGSPLPIVMTAVSALAYLGIVWIRKKKDYPERLAVRLTRGMCIGILLLAAVIGALICVNTLYPGCIGPLSQISAFTFSPAWGSNRGATWKAGLMCFLEQDFLHRLIGVGPDCMAAYLYGNGSEELLSLVRERFGEARLTNAHNEWLTVLVNTGVTGATAYVGMIVSAIVRYIRQRDRNYITAAAGFCLLAYTVNNMFSFQQAMNVSTMFVIFGIGEAYQRRKENVS</sequence>
<proteinExistence type="predicted"/>
<reference evidence="7" key="1">
    <citation type="journal article" date="2021" name="PeerJ">
        <title>Extensive microbial diversity within the chicken gut microbiome revealed by metagenomics and culture.</title>
        <authorList>
            <person name="Gilroy R."/>
            <person name="Ravi A."/>
            <person name="Getino M."/>
            <person name="Pursley I."/>
            <person name="Horton D.L."/>
            <person name="Alikhan N.F."/>
            <person name="Baker D."/>
            <person name="Gharbi K."/>
            <person name="Hall N."/>
            <person name="Watson M."/>
            <person name="Adriaenssens E.M."/>
            <person name="Foster-Nyarko E."/>
            <person name="Jarju S."/>
            <person name="Secka A."/>
            <person name="Antonio M."/>
            <person name="Oren A."/>
            <person name="Chaudhuri R.R."/>
            <person name="La Ragione R."/>
            <person name="Hildebrand F."/>
            <person name="Pallen M.J."/>
        </authorList>
    </citation>
    <scope>NUCLEOTIDE SEQUENCE</scope>
    <source>
        <strain evidence="7">CHK195-6426</strain>
    </source>
</reference>
<feature type="transmembrane region" description="Helical" evidence="5">
    <location>
        <begin position="490"/>
        <end position="514"/>
    </location>
</feature>
<feature type="transmembrane region" description="Helical" evidence="5">
    <location>
        <begin position="388"/>
        <end position="407"/>
    </location>
</feature>
<dbReference type="PANTHER" id="PTHR37422:SF13">
    <property type="entry name" value="LIPOPOLYSACCHARIDE BIOSYNTHESIS PROTEIN PA4999-RELATED"/>
    <property type="match status" value="1"/>
</dbReference>
<feature type="transmembrane region" description="Helical" evidence="5">
    <location>
        <begin position="45"/>
        <end position="64"/>
    </location>
</feature>
<dbReference type="GO" id="GO:0016874">
    <property type="term" value="F:ligase activity"/>
    <property type="evidence" value="ECO:0007669"/>
    <property type="project" value="UniProtKB-KW"/>
</dbReference>
<feature type="transmembrane region" description="Helical" evidence="5">
    <location>
        <begin position="260"/>
        <end position="278"/>
    </location>
</feature>
<dbReference type="GO" id="GO:0016020">
    <property type="term" value="C:membrane"/>
    <property type="evidence" value="ECO:0007669"/>
    <property type="project" value="UniProtKB-SubCell"/>
</dbReference>
<evidence type="ECO:0000256" key="4">
    <source>
        <dbReference type="ARBA" id="ARBA00023136"/>
    </source>
</evidence>
<name>A0A9D1R673_9FIRM</name>
<dbReference type="AlphaFoldDB" id="A0A9D1R673"/>
<feature type="transmembrane region" description="Helical" evidence="5">
    <location>
        <begin position="84"/>
        <end position="104"/>
    </location>
</feature>
<accession>A0A9D1R673</accession>
<dbReference type="InterPro" id="IPR051533">
    <property type="entry name" value="WaaL-like"/>
</dbReference>
<evidence type="ECO:0000313" key="7">
    <source>
        <dbReference type="EMBL" id="HIW81248.1"/>
    </source>
</evidence>
<dbReference type="PANTHER" id="PTHR37422">
    <property type="entry name" value="TEICHURONIC ACID BIOSYNTHESIS PROTEIN TUAE"/>
    <property type="match status" value="1"/>
</dbReference>
<feature type="transmembrane region" description="Helical" evidence="5">
    <location>
        <begin position="350"/>
        <end position="368"/>
    </location>
</feature>
<feature type="domain" description="O-antigen ligase-related" evidence="6">
    <location>
        <begin position="344"/>
        <end position="505"/>
    </location>
</feature>
<keyword evidence="2 5" id="KW-0812">Transmembrane</keyword>
<evidence type="ECO:0000256" key="2">
    <source>
        <dbReference type="ARBA" id="ARBA00022692"/>
    </source>
</evidence>
<evidence type="ECO:0000313" key="8">
    <source>
        <dbReference type="Proteomes" id="UP000824265"/>
    </source>
</evidence>
<evidence type="ECO:0000256" key="1">
    <source>
        <dbReference type="ARBA" id="ARBA00004141"/>
    </source>
</evidence>
<feature type="transmembrane region" description="Helical" evidence="5">
    <location>
        <begin position="234"/>
        <end position="253"/>
    </location>
</feature>
<gene>
    <name evidence="7" type="ORF">H9742_06910</name>
</gene>
<dbReference type="EMBL" id="DXGH01000038">
    <property type="protein sequence ID" value="HIW81248.1"/>
    <property type="molecule type" value="Genomic_DNA"/>
</dbReference>
<reference evidence="7" key="2">
    <citation type="submission" date="2021-04" db="EMBL/GenBank/DDBJ databases">
        <authorList>
            <person name="Gilroy R."/>
        </authorList>
    </citation>
    <scope>NUCLEOTIDE SEQUENCE</scope>
    <source>
        <strain evidence="7">CHK195-6426</strain>
    </source>
</reference>
<keyword evidence="4 5" id="KW-0472">Membrane</keyword>
<evidence type="ECO:0000256" key="3">
    <source>
        <dbReference type="ARBA" id="ARBA00022989"/>
    </source>
</evidence>
<organism evidence="7 8">
    <name type="scientific">Candidatus Acetatifactor stercoripullorum</name>
    <dbReference type="NCBI Taxonomy" id="2838414"/>
    <lineage>
        <taxon>Bacteria</taxon>
        <taxon>Bacillati</taxon>
        <taxon>Bacillota</taxon>
        <taxon>Clostridia</taxon>
        <taxon>Lachnospirales</taxon>
        <taxon>Lachnospiraceae</taxon>
        <taxon>Acetatifactor</taxon>
    </lineage>
</organism>
<feature type="transmembrane region" description="Helical" evidence="5">
    <location>
        <begin position="134"/>
        <end position="153"/>
    </location>
</feature>
<dbReference type="Pfam" id="PF04932">
    <property type="entry name" value="Wzy_C"/>
    <property type="match status" value="1"/>
</dbReference>
<feature type="transmembrane region" description="Helical" evidence="5">
    <location>
        <begin position="310"/>
        <end position="330"/>
    </location>
</feature>
<feature type="transmembrane region" description="Helical" evidence="5">
    <location>
        <begin position="284"/>
        <end position="301"/>
    </location>
</feature>
<evidence type="ECO:0000256" key="5">
    <source>
        <dbReference type="SAM" id="Phobius"/>
    </source>
</evidence>
<keyword evidence="7" id="KW-0436">Ligase</keyword>
<feature type="transmembrane region" description="Helical" evidence="5">
    <location>
        <begin position="165"/>
        <end position="183"/>
    </location>
</feature>
<comment type="caution">
    <text evidence="7">The sequence shown here is derived from an EMBL/GenBank/DDBJ whole genome shotgun (WGS) entry which is preliminary data.</text>
</comment>
<protein>
    <submittedName>
        <fullName evidence="7">O-antigen ligase family protein</fullName>
    </submittedName>
</protein>
<evidence type="ECO:0000259" key="6">
    <source>
        <dbReference type="Pfam" id="PF04932"/>
    </source>
</evidence>
<dbReference type="InterPro" id="IPR007016">
    <property type="entry name" value="O-antigen_ligase-rel_domated"/>
</dbReference>